<dbReference type="NCBIfam" id="TIGR03083">
    <property type="entry name" value="maleylpyruvate isomerase family mycothiol-dependent enzyme"/>
    <property type="match status" value="1"/>
</dbReference>
<name>A0ABW5W900_9PSEU</name>
<dbReference type="InterPro" id="IPR017517">
    <property type="entry name" value="Maleyloyr_isom"/>
</dbReference>
<dbReference type="RefSeq" id="WP_377392432.1">
    <property type="nucleotide sequence ID" value="NZ_JBHSAN010000029.1"/>
</dbReference>
<dbReference type="InterPro" id="IPR024344">
    <property type="entry name" value="MDMPI_metal-binding"/>
</dbReference>
<proteinExistence type="predicted"/>
<evidence type="ECO:0000313" key="2">
    <source>
        <dbReference type="EMBL" id="MFD2799582.1"/>
    </source>
</evidence>
<evidence type="ECO:0000313" key="3">
    <source>
        <dbReference type="Proteomes" id="UP001597478"/>
    </source>
</evidence>
<dbReference type="Gene3D" id="1.20.120.450">
    <property type="entry name" value="dinb family like domain"/>
    <property type="match status" value="1"/>
</dbReference>
<evidence type="ECO:0000259" key="1">
    <source>
        <dbReference type="Pfam" id="PF11716"/>
    </source>
</evidence>
<feature type="domain" description="Mycothiol-dependent maleylpyruvate isomerase metal-binding" evidence="1">
    <location>
        <begin position="3"/>
        <end position="124"/>
    </location>
</feature>
<dbReference type="Pfam" id="PF11716">
    <property type="entry name" value="MDMPI_N"/>
    <property type="match status" value="1"/>
</dbReference>
<protein>
    <submittedName>
        <fullName evidence="2">TIGR03086 family metal-binding protein</fullName>
    </submittedName>
</protein>
<gene>
    <name evidence="2" type="ORF">ACFS2C_09265</name>
</gene>
<sequence length="188" mass="20023">MPAAARDLTDVVRDIGRRDLDRPTPCTDYTVRGLLNHLLYWGPSLLTAVRKEDPPPRAASEETAALVTGDWQRRLCDLVADLADALSDKKAWQGTTTMGGGELPGSMIGGMVLVEFVVHGWDLATALGSQRPWSPEAAVGAEDVLRGMAEQGRQMNVFGPAVAVPASAPALDRALALSGRDPAWQPLG</sequence>
<dbReference type="Proteomes" id="UP001597478">
    <property type="component" value="Unassembled WGS sequence"/>
</dbReference>
<dbReference type="EMBL" id="JBHUOF010000010">
    <property type="protein sequence ID" value="MFD2799582.1"/>
    <property type="molecule type" value="Genomic_DNA"/>
</dbReference>
<organism evidence="2 3">
    <name type="scientific">Prauserella oleivorans</name>
    <dbReference type="NCBI Taxonomy" id="1478153"/>
    <lineage>
        <taxon>Bacteria</taxon>
        <taxon>Bacillati</taxon>
        <taxon>Actinomycetota</taxon>
        <taxon>Actinomycetes</taxon>
        <taxon>Pseudonocardiales</taxon>
        <taxon>Pseudonocardiaceae</taxon>
        <taxon>Prauserella</taxon>
    </lineage>
</organism>
<comment type="caution">
    <text evidence="2">The sequence shown here is derived from an EMBL/GenBank/DDBJ whole genome shotgun (WGS) entry which is preliminary data.</text>
</comment>
<dbReference type="SUPFAM" id="SSF109854">
    <property type="entry name" value="DinB/YfiT-like putative metalloenzymes"/>
    <property type="match status" value="1"/>
</dbReference>
<dbReference type="NCBIfam" id="TIGR03086">
    <property type="entry name" value="TIGR03086 family metal-binding protein"/>
    <property type="match status" value="1"/>
</dbReference>
<keyword evidence="3" id="KW-1185">Reference proteome</keyword>
<dbReference type="InterPro" id="IPR034660">
    <property type="entry name" value="DinB/YfiT-like"/>
</dbReference>
<accession>A0ABW5W900</accession>
<reference evidence="3" key="1">
    <citation type="journal article" date="2019" name="Int. J. Syst. Evol. Microbiol.">
        <title>The Global Catalogue of Microorganisms (GCM) 10K type strain sequencing project: providing services to taxonomists for standard genome sequencing and annotation.</title>
        <authorList>
            <consortium name="The Broad Institute Genomics Platform"/>
            <consortium name="The Broad Institute Genome Sequencing Center for Infectious Disease"/>
            <person name="Wu L."/>
            <person name="Ma J."/>
        </authorList>
    </citation>
    <scope>NUCLEOTIDE SEQUENCE [LARGE SCALE GENOMIC DNA]</scope>
    <source>
        <strain evidence="3">IBRC-M 10906</strain>
    </source>
</reference>
<dbReference type="InterPro" id="IPR017520">
    <property type="entry name" value="CHP03086"/>
</dbReference>